<dbReference type="EMBL" id="CAUEEQ010011881">
    <property type="protein sequence ID" value="CAJ0935874.1"/>
    <property type="molecule type" value="Genomic_DNA"/>
</dbReference>
<feature type="compositionally biased region" description="Polar residues" evidence="1">
    <location>
        <begin position="389"/>
        <end position="409"/>
    </location>
</feature>
<comment type="caution">
    <text evidence="2">The sequence shown here is derived from an EMBL/GenBank/DDBJ whole genome shotgun (WGS) entry which is preliminary data.</text>
</comment>
<dbReference type="PANTHER" id="PTHR15225:SF8">
    <property type="entry name" value="RNA-BINDING PROTEIN 43"/>
    <property type="match status" value="1"/>
</dbReference>
<dbReference type="Gene3D" id="3.30.70.330">
    <property type="match status" value="1"/>
</dbReference>
<evidence type="ECO:0000256" key="1">
    <source>
        <dbReference type="SAM" id="MobiDB-lite"/>
    </source>
</evidence>
<proteinExistence type="predicted"/>
<dbReference type="Pfam" id="PF23085">
    <property type="entry name" value="RRM_PARP14_3"/>
    <property type="match status" value="1"/>
</dbReference>
<feature type="region of interest" description="Disordered" evidence="1">
    <location>
        <begin position="907"/>
        <end position="930"/>
    </location>
</feature>
<gene>
    <name evidence="2" type="ORF">RIMI_LOCUS6561792</name>
</gene>
<feature type="region of interest" description="Disordered" evidence="1">
    <location>
        <begin position="389"/>
        <end position="411"/>
    </location>
</feature>
<dbReference type="Proteomes" id="UP001176940">
    <property type="component" value="Unassembled WGS sequence"/>
</dbReference>
<dbReference type="InterPro" id="IPR012677">
    <property type="entry name" value="Nucleotide-bd_a/b_plait_sf"/>
</dbReference>
<sequence length="999" mass="113327">MERKRLRVDGIPTDIPAERAKDKLTIHFLRSRNGGGEVEKINIIQGNPTYAIVTFEDDEVVESVLRINDHFLQVKDKRYDLVVSEFTRKVELEELAIFIVVLLAGSSGTQRERLRTVFQKLSLTVNYNKFPESCKSLLKNLMQTHTDVKFDFDKEPMTCVISGPYARIQTMAQEILSKLEIGCTNLKEISSDTRRKTKTDRLKNSDPQDITQVMVQRSVPVYGSEVEARYSQLTESLEHLQEPFVWDSDIFKYIQKFQSSEYQEILNKYHVHAVDESGDGITTIYLQSVKGGKNHMADLSSARFRLMGLYQGLELLLRKEQINKRDVYGEQDFHNLLLRDLQRLYPMLLCHDDDRYVYLIGNGVDVAQGKQYISDVQLKFDRPSSYRDTQYKASGSTTMSEVGSHSLSPTYKHESKVGSRIAASFSIPTTHSSYASKSHIDEKYLISSNSYSRQLLDRERGPTNDKTSVRSAITSVEDLSLLQPNEKLESKTMPSFKKMDVLPVLKTSREDIRQSRATSKPTGPLKPVRITKASSELPYSSLVDVNSPLVDLKMPEGKLRRSNSLSRVYSKESASSEQQSDSLIAKDEVIVAHWLWHYIKQNYGSDIKSWCSEVVLIEEEKQNGNICLKLKATNKTNLILTKERIQLLCWKEDVRTTSSCLDYATLGVQGQDDSALVQWCELFQKCSKMLSVKLQKENLVLIYPKQIQDRVLEVYSQHIECKTKSPSNDTMTDDGLSPLHLKDKFEFSDKNMAGDSIAEQKQSSEDNVFGKTHLEQLSVQLSSEDNFRTGKGLVDPNYSQVSGTEVFPDITNENKAYFDNLAPSSLDEYSKYSKEFQQFIDEPKNSLTSEKNQMDFYTTKKQLETVATEVKTYNHGSYTSEIVTEEIDFSPSNLQNQSDLETHCGDQGISKDDYKPPYQSSSSQLRSPAVGQESEVMNSTICVQCKNIGTTIQSSGQNVCVKCITASIMSGLNDKSALRASLVYTSMSLRLPGYDQYTP</sequence>
<keyword evidence="3" id="KW-1185">Reference proteome</keyword>
<name>A0ABN9L8K7_9NEOB</name>
<reference evidence="2" key="1">
    <citation type="submission" date="2023-07" db="EMBL/GenBank/DDBJ databases">
        <authorList>
            <person name="Stuckert A."/>
        </authorList>
    </citation>
    <scope>NUCLEOTIDE SEQUENCE</scope>
</reference>
<protein>
    <submittedName>
        <fullName evidence="2">Uncharacterized protein</fullName>
    </submittedName>
</protein>
<evidence type="ECO:0000313" key="3">
    <source>
        <dbReference type="Proteomes" id="UP001176940"/>
    </source>
</evidence>
<dbReference type="PANTHER" id="PTHR15225">
    <property type="entry name" value="INTERFERON-INDUCED PROTEIN 35/NMI N-MYC/STAT INTERACTING PROTEIN"/>
    <property type="match status" value="1"/>
</dbReference>
<evidence type="ECO:0000313" key="2">
    <source>
        <dbReference type="EMBL" id="CAJ0935874.1"/>
    </source>
</evidence>
<organism evidence="2 3">
    <name type="scientific">Ranitomeya imitator</name>
    <name type="common">mimic poison frog</name>
    <dbReference type="NCBI Taxonomy" id="111125"/>
    <lineage>
        <taxon>Eukaryota</taxon>
        <taxon>Metazoa</taxon>
        <taxon>Chordata</taxon>
        <taxon>Craniata</taxon>
        <taxon>Vertebrata</taxon>
        <taxon>Euteleostomi</taxon>
        <taxon>Amphibia</taxon>
        <taxon>Batrachia</taxon>
        <taxon>Anura</taxon>
        <taxon>Neobatrachia</taxon>
        <taxon>Hyloidea</taxon>
        <taxon>Dendrobatidae</taxon>
        <taxon>Dendrobatinae</taxon>
        <taxon>Ranitomeya</taxon>
    </lineage>
</organism>
<accession>A0ABN9L8K7</accession>